<reference evidence="2 3" key="1">
    <citation type="submission" date="2019-01" db="EMBL/GenBank/DDBJ databases">
        <title>Draft genome sequence of Lactobacillus paraplantarum OSY-TC318, a Producer of the novel lantibiotic Paraplantaracin TC318.</title>
        <authorList>
            <person name="Hussein W.E."/>
            <person name="Huang E."/>
            <person name="Yousef A.E."/>
        </authorList>
    </citation>
    <scope>NUCLEOTIDE SEQUENCE [LARGE SCALE GENOMIC DNA]</scope>
    <source>
        <strain evidence="2 3">OSY-TC318</strain>
    </source>
</reference>
<evidence type="ECO:0000313" key="3">
    <source>
        <dbReference type="Proteomes" id="UP000292648"/>
    </source>
</evidence>
<feature type="domain" description="Ig-like" evidence="1">
    <location>
        <begin position="205"/>
        <end position="255"/>
    </location>
</feature>
<dbReference type="Pfam" id="PF07523">
    <property type="entry name" value="Big_3"/>
    <property type="match status" value="3"/>
</dbReference>
<gene>
    <name evidence="2" type="ORF">EUZ87_17475</name>
</gene>
<dbReference type="Proteomes" id="UP000292648">
    <property type="component" value="Unassembled WGS sequence"/>
</dbReference>
<dbReference type="Gene3D" id="2.60.40.10">
    <property type="entry name" value="Immunoglobulins"/>
    <property type="match status" value="3"/>
</dbReference>
<dbReference type="InterPro" id="IPR013783">
    <property type="entry name" value="Ig-like_fold"/>
</dbReference>
<dbReference type="InterPro" id="IPR022038">
    <property type="entry name" value="Ig-like_bact"/>
</dbReference>
<feature type="domain" description="Ig-like" evidence="1">
    <location>
        <begin position="43"/>
        <end position="107"/>
    </location>
</feature>
<protein>
    <submittedName>
        <fullName evidence="2">DUF5011 domain-containing protein</fullName>
    </submittedName>
</protein>
<comment type="caution">
    <text evidence="2">The sequence shown here is derived from an EMBL/GenBank/DDBJ whole genome shotgun (WGS) entry which is preliminary data.</text>
</comment>
<feature type="domain" description="Ig-like" evidence="1">
    <location>
        <begin position="130"/>
        <end position="189"/>
    </location>
</feature>
<name>A0A4Q9XXE4_9LACO</name>
<accession>A0A4Q9XXE4</accession>
<organism evidence="2 3">
    <name type="scientific">Lactiplantibacillus paraplantarum</name>
    <dbReference type="NCBI Taxonomy" id="60520"/>
    <lineage>
        <taxon>Bacteria</taxon>
        <taxon>Bacillati</taxon>
        <taxon>Bacillota</taxon>
        <taxon>Bacilli</taxon>
        <taxon>Lactobacillales</taxon>
        <taxon>Lactobacillaceae</taxon>
        <taxon>Lactiplantibacillus</taxon>
    </lineage>
</organism>
<evidence type="ECO:0000313" key="2">
    <source>
        <dbReference type="EMBL" id="TBX30503.1"/>
    </source>
</evidence>
<evidence type="ECO:0000259" key="1">
    <source>
        <dbReference type="Pfam" id="PF07523"/>
    </source>
</evidence>
<dbReference type="EMBL" id="SEHH01000289">
    <property type="protein sequence ID" value="TBX30503.1"/>
    <property type="molecule type" value="Genomic_DNA"/>
</dbReference>
<dbReference type="AlphaFoldDB" id="A0A4Q9XXE4"/>
<dbReference type="PANTHER" id="PTHR24273">
    <property type="entry name" value="FI04643P-RELATED"/>
    <property type="match status" value="1"/>
</dbReference>
<feature type="non-terminal residue" evidence="2">
    <location>
        <position position="320"/>
    </location>
</feature>
<dbReference type="PANTHER" id="PTHR24273:SF32">
    <property type="entry name" value="HYALIN"/>
    <property type="match status" value="1"/>
</dbReference>
<sequence length="320" mass="34569">MSKAGNYDLTYSFTDRLGHLQSYAVTVSVLENQASIEVTNKSDKLYADGTWNPTDIKVTAKDVDGSTVPADSIQVTGVVDMSKAGDYQLTYSFTDRLGHSQSQAVTVTVLENQASIEVKNNGEKLFARGTWNPADIEVTAKDVAGSDVEADKIQVTGAVDMSKAGNYDLTYSFMDSLGHLQSKTVTVTVLENQASIAATNKSGKLYAGGKWNPTNIEVTAKDVDGGNVEVKDIKIDGTVDMTSVGNNLLTYYFVDSLNHKHTDSVNIIVLKNQAEIKVNMDRESFRVGATWSAKDNLISAIDVDGSDVDLKNVQVESTVN</sequence>
<proteinExistence type="predicted"/>